<dbReference type="AlphaFoldDB" id="A0A8B7CEZ2"/>
<organism evidence="2 3">
    <name type="scientific">Phoenix dactylifera</name>
    <name type="common">Date palm</name>
    <dbReference type="NCBI Taxonomy" id="42345"/>
    <lineage>
        <taxon>Eukaryota</taxon>
        <taxon>Viridiplantae</taxon>
        <taxon>Streptophyta</taxon>
        <taxon>Embryophyta</taxon>
        <taxon>Tracheophyta</taxon>
        <taxon>Spermatophyta</taxon>
        <taxon>Magnoliopsida</taxon>
        <taxon>Liliopsida</taxon>
        <taxon>Arecaceae</taxon>
        <taxon>Coryphoideae</taxon>
        <taxon>Phoeniceae</taxon>
        <taxon>Phoenix</taxon>
    </lineage>
</organism>
<dbReference type="Pfam" id="PF14111">
    <property type="entry name" value="DUF4283"/>
    <property type="match status" value="1"/>
</dbReference>
<dbReference type="InterPro" id="IPR025558">
    <property type="entry name" value="DUF4283"/>
</dbReference>
<reference evidence="2" key="1">
    <citation type="journal article" date="2019" name="Nat. Commun.">
        <title>Genome-wide association mapping of date palm fruit traits.</title>
        <authorList>
            <person name="Hazzouri K.M."/>
            <person name="Gros-Balthazard M."/>
            <person name="Flowers J.M."/>
            <person name="Copetti D."/>
            <person name="Lemansour A."/>
            <person name="Lebrun M."/>
            <person name="Masmoudi K."/>
            <person name="Ferrand S."/>
            <person name="Dhar M.I."/>
            <person name="Fresquez Z.A."/>
            <person name="Rosas U."/>
            <person name="Zhang J."/>
            <person name="Talag J."/>
            <person name="Lee S."/>
            <person name="Kudrna D."/>
            <person name="Powell R.F."/>
            <person name="Leitch I.J."/>
            <person name="Krueger R.R."/>
            <person name="Wing R.A."/>
            <person name="Amiri K.M.A."/>
            <person name="Purugganan M.D."/>
        </authorList>
    </citation>
    <scope>NUCLEOTIDE SEQUENCE [LARGE SCALE GENOMIC DNA]</scope>
    <source>
        <strain evidence="2">cv. Khalas</strain>
    </source>
</reference>
<gene>
    <name evidence="3" type="primary">LOC103712830</name>
</gene>
<dbReference type="InterPro" id="IPR035979">
    <property type="entry name" value="RBD_domain_sf"/>
</dbReference>
<feature type="domain" description="DUF4283" evidence="1">
    <location>
        <begin position="29"/>
        <end position="105"/>
    </location>
</feature>
<sequence length="186" mass="21131">MLQRKFTEVVVVPEEELERNRAEWRSTTVLVRSLGRSVPVDWVAREIKRVGRLGYEVECFTLMDGFIAVRFANEGDREAAMANDPWMVAGQLLAMDWWRPNFIPGEEGVGRVVVWLRLPRLPLDYWKKPTILRIASSPGIPLAKDGVTKQGRRYGFARVKIELDYSVPLKPGTLVRGCSEGAGELF</sequence>
<dbReference type="KEGG" id="pda:103712830"/>
<dbReference type="OrthoDB" id="10576536at2759"/>
<reference evidence="3" key="2">
    <citation type="submission" date="2025-08" db="UniProtKB">
        <authorList>
            <consortium name="RefSeq"/>
        </authorList>
    </citation>
    <scope>IDENTIFICATION</scope>
    <source>
        <tissue evidence="3">Young leaves</tissue>
    </source>
</reference>
<dbReference type="PANTHER" id="PTHR31286:SF99">
    <property type="entry name" value="DUF4283 DOMAIN-CONTAINING PROTEIN"/>
    <property type="match status" value="1"/>
</dbReference>
<dbReference type="RefSeq" id="XP_008797692.1">
    <property type="nucleotide sequence ID" value="XM_008799470.1"/>
</dbReference>
<keyword evidence="2" id="KW-1185">Reference proteome</keyword>
<proteinExistence type="predicted"/>
<dbReference type="SUPFAM" id="SSF54928">
    <property type="entry name" value="RNA-binding domain, RBD"/>
    <property type="match status" value="1"/>
</dbReference>
<dbReference type="Proteomes" id="UP000228380">
    <property type="component" value="Chromosome 4"/>
</dbReference>
<name>A0A8B7CEZ2_PHODC</name>
<evidence type="ECO:0000259" key="1">
    <source>
        <dbReference type="Pfam" id="PF14111"/>
    </source>
</evidence>
<protein>
    <submittedName>
        <fullName evidence="3">Uncharacterized protein LOC103712830</fullName>
    </submittedName>
</protein>
<accession>A0A8B7CEZ2</accession>
<dbReference type="PANTHER" id="PTHR31286">
    <property type="entry name" value="GLYCINE-RICH CELL WALL STRUCTURAL PROTEIN 1.8-LIKE"/>
    <property type="match status" value="1"/>
</dbReference>
<evidence type="ECO:0000313" key="2">
    <source>
        <dbReference type="Proteomes" id="UP000228380"/>
    </source>
</evidence>
<dbReference type="GO" id="GO:0003676">
    <property type="term" value="F:nucleic acid binding"/>
    <property type="evidence" value="ECO:0007669"/>
    <property type="project" value="InterPro"/>
</dbReference>
<dbReference type="InterPro" id="IPR040256">
    <property type="entry name" value="At4g02000-like"/>
</dbReference>
<dbReference type="GeneID" id="103712830"/>
<evidence type="ECO:0000313" key="3">
    <source>
        <dbReference type="RefSeq" id="XP_008797692.1"/>
    </source>
</evidence>